<dbReference type="InterPro" id="IPR000653">
    <property type="entry name" value="DegT/StrS_aminotransferase"/>
</dbReference>
<gene>
    <name evidence="1" type="ORF">UFOPK3376_01725</name>
</gene>
<dbReference type="PANTHER" id="PTHR30244">
    <property type="entry name" value="TRANSAMINASE"/>
    <property type="match status" value="1"/>
</dbReference>
<reference evidence="1" key="1">
    <citation type="submission" date="2020-05" db="EMBL/GenBank/DDBJ databases">
        <authorList>
            <person name="Chiriac C."/>
            <person name="Salcher M."/>
            <person name="Ghai R."/>
            <person name="Kavagutti S V."/>
        </authorList>
    </citation>
    <scope>NUCLEOTIDE SEQUENCE</scope>
</reference>
<dbReference type="AlphaFoldDB" id="A0A6J7EHL9"/>
<dbReference type="Gene3D" id="3.40.640.10">
    <property type="entry name" value="Type I PLP-dependent aspartate aminotransferase-like (Major domain)"/>
    <property type="match status" value="1"/>
</dbReference>
<dbReference type="PANTHER" id="PTHR30244:SF34">
    <property type="entry name" value="DTDP-4-AMINO-4,6-DIDEOXYGALACTOSE TRANSAMINASE"/>
    <property type="match status" value="1"/>
</dbReference>
<dbReference type="GO" id="GO:0030170">
    <property type="term" value="F:pyridoxal phosphate binding"/>
    <property type="evidence" value="ECO:0007669"/>
    <property type="project" value="TreeGrafter"/>
</dbReference>
<dbReference type="InterPro" id="IPR015424">
    <property type="entry name" value="PyrdxlP-dep_Trfase"/>
</dbReference>
<accession>A0A6J7EHL9</accession>
<protein>
    <submittedName>
        <fullName evidence="1">Unannotated protein</fullName>
    </submittedName>
</protein>
<dbReference type="GO" id="GO:0008483">
    <property type="term" value="F:transaminase activity"/>
    <property type="evidence" value="ECO:0007669"/>
    <property type="project" value="TreeGrafter"/>
</dbReference>
<dbReference type="GO" id="GO:0000271">
    <property type="term" value="P:polysaccharide biosynthetic process"/>
    <property type="evidence" value="ECO:0007669"/>
    <property type="project" value="TreeGrafter"/>
</dbReference>
<dbReference type="SUPFAM" id="SSF53383">
    <property type="entry name" value="PLP-dependent transferases"/>
    <property type="match status" value="1"/>
</dbReference>
<name>A0A6J7EHL9_9ZZZZ</name>
<sequence length="371" mass="39959">MSEAHPIPISVVRLGDEVEKLLLEVVRSGVIAQGPVVKRLEDTFASMIGVKHVVAVNNGTTALIAAMQVLDLQPGDEVITSPFTFVATLNAILEAGATARFADISTDDFNVTAESIAARITDRTKVLMPVHLYGQSAGMGPISALADQHGLQIIEDAAQAHCATDAGRAAGSWGIGCFSLYATKNLTSSEGGLISTNDDAIADRLRVLRNQGMRQRYQYEMAGNNYRLTDIHAALCVPQLATYPEQLTRRRANAQRLNEGLAGLPGLRTPTQLDGREHVWHQYTVLVGPGSPLTRDDMVDALTAAGIGCGIYYPKLVFDYDCYRNHSGVIINDVPVAATVVQQCLSLPVHPYLTPDEIDRIVRTVRGLCGA</sequence>
<dbReference type="Pfam" id="PF01041">
    <property type="entry name" value="DegT_DnrJ_EryC1"/>
    <property type="match status" value="1"/>
</dbReference>
<evidence type="ECO:0000313" key="1">
    <source>
        <dbReference type="EMBL" id="CAB4882887.1"/>
    </source>
</evidence>
<dbReference type="EMBL" id="CAFBLP010000042">
    <property type="protein sequence ID" value="CAB4882887.1"/>
    <property type="molecule type" value="Genomic_DNA"/>
</dbReference>
<dbReference type="Gene3D" id="3.90.1150.10">
    <property type="entry name" value="Aspartate Aminotransferase, domain 1"/>
    <property type="match status" value="1"/>
</dbReference>
<proteinExistence type="predicted"/>
<dbReference type="PIRSF" id="PIRSF000390">
    <property type="entry name" value="PLP_StrS"/>
    <property type="match status" value="1"/>
</dbReference>
<dbReference type="InterPro" id="IPR015421">
    <property type="entry name" value="PyrdxlP-dep_Trfase_major"/>
</dbReference>
<organism evidence="1">
    <name type="scientific">freshwater metagenome</name>
    <dbReference type="NCBI Taxonomy" id="449393"/>
    <lineage>
        <taxon>unclassified sequences</taxon>
        <taxon>metagenomes</taxon>
        <taxon>ecological metagenomes</taxon>
    </lineage>
</organism>
<dbReference type="CDD" id="cd00616">
    <property type="entry name" value="AHBA_syn"/>
    <property type="match status" value="1"/>
</dbReference>
<dbReference type="InterPro" id="IPR015422">
    <property type="entry name" value="PyrdxlP-dep_Trfase_small"/>
</dbReference>